<comment type="caution">
    <text evidence="1">The sequence shown here is derived from an EMBL/GenBank/DDBJ whole genome shotgun (WGS) entry which is preliminary data.</text>
</comment>
<dbReference type="Proteomes" id="UP000324222">
    <property type="component" value="Unassembled WGS sequence"/>
</dbReference>
<organism evidence="1 2">
    <name type="scientific">Portunus trituberculatus</name>
    <name type="common">Swimming crab</name>
    <name type="synonym">Neptunus trituberculatus</name>
    <dbReference type="NCBI Taxonomy" id="210409"/>
    <lineage>
        <taxon>Eukaryota</taxon>
        <taxon>Metazoa</taxon>
        <taxon>Ecdysozoa</taxon>
        <taxon>Arthropoda</taxon>
        <taxon>Crustacea</taxon>
        <taxon>Multicrustacea</taxon>
        <taxon>Malacostraca</taxon>
        <taxon>Eumalacostraca</taxon>
        <taxon>Eucarida</taxon>
        <taxon>Decapoda</taxon>
        <taxon>Pleocyemata</taxon>
        <taxon>Brachyura</taxon>
        <taxon>Eubrachyura</taxon>
        <taxon>Portunoidea</taxon>
        <taxon>Portunidae</taxon>
        <taxon>Portuninae</taxon>
        <taxon>Portunus</taxon>
    </lineage>
</organism>
<proteinExistence type="predicted"/>
<gene>
    <name evidence="1" type="ORF">E2C01_025792</name>
</gene>
<evidence type="ECO:0000313" key="1">
    <source>
        <dbReference type="EMBL" id="MPC32482.1"/>
    </source>
</evidence>
<reference evidence="1 2" key="1">
    <citation type="submission" date="2019-05" db="EMBL/GenBank/DDBJ databases">
        <title>Another draft genome of Portunus trituberculatus and its Hox gene families provides insights of decapod evolution.</title>
        <authorList>
            <person name="Jeong J.-H."/>
            <person name="Song I."/>
            <person name="Kim S."/>
            <person name="Choi T."/>
            <person name="Kim D."/>
            <person name="Ryu S."/>
            <person name="Kim W."/>
        </authorList>
    </citation>
    <scope>NUCLEOTIDE SEQUENCE [LARGE SCALE GENOMIC DNA]</scope>
    <source>
        <tissue evidence="1">Muscle</tissue>
    </source>
</reference>
<protein>
    <submittedName>
        <fullName evidence="1">Uncharacterized protein</fullName>
    </submittedName>
</protein>
<evidence type="ECO:0000313" key="2">
    <source>
        <dbReference type="Proteomes" id="UP000324222"/>
    </source>
</evidence>
<name>A0A5B7EEA5_PORTR</name>
<dbReference type="EMBL" id="VSRR010002634">
    <property type="protein sequence ID" value="MPC32482.1"/>
    <property type="molecule type" value="Genomic_DNA"/>
</dbReference>
<keyword evidence="2" id="KW-1185">Reference proteome</keyword>
<dbReference type="AlphaFoldDB" id="A0A5B7EEA5"/>
<accession>A0A5B7EEA5</accession>
<sequence>MILAGFLLQQQVEEALGPNSPCHVGLGKISDVKEWSQSSSLSSLAAAKCHGVTVVMVPQWS</sequence>